<reference evidence="2" key="1">
    <citation type="journal article" date="2013" name="Environ. Microbiol.">
        <title>Seasonally variable intestinal metagenomes of the red palm weevil (Rhynchophorus ferrugineus).</title>
        <authorList>
            <person name="Jia S."/>
            <person name="Zhang X."/>
            <person name="Zhang G."/>
            <person name="Yin A."/>
            <person name="Zhang S."/>
            <person name="Li F."/>
            <person name="Wang L."/>
            <person name="Zhao D."/>
            <person name="Yun Q."/>
            <person name="Tala"/>
            <person name="Wang J."/>
            <person name="Sun G."/>
            <person name="Baabdullah M."/>
            <person name="Yu X."/>
            <person name="Hu S."/>
            <person name="Al-Mssallem I.S."/>
            <person name="Yu J."/>
        </authorList>
    </citation>
    <scope>NUCLEOTIDE SEQUENCE</scope>
</reference>
<dbReference type="InterPro" id="IPR001173">
    <property type="entry name" value="Glyco_trans_2-like"/>
</dbReference>
<dbReference type="GO" id="GO:0016758">
    <property type="term" value="F:hexosyltransferase activity"/>
    <property type="evidence" value="ECO:0007669"/>
    <property type="project" value="UniProtKB-ARBA"/>
</dbReference>
<dbReference type="InterPro" id="IPR029044">
    <property type="entry name" value="Nucleotide-diphossugar_trans"/>
</dbReference>
<sequence>MHQKNQGVSAARNTGLDHCHGEYILFVDSDDYISSNLINDMISKSYKNSSDMIIFNIYELHPSKRLFINYWKDEVLTVEKSQEKILCGIGWNIFNKMYKYSLWEHIRFPQTIRVAEDLYVMADILSNPNIEIDKFHGKCLLLL</sequence>
<proteinExistence type="predicted"/>
<protein>
    <submittedName>
        <fullName evidence="2">Glycos_transf_2</fullName>
    </submittedName>
</protein>
<dbReference type="SUPFAM" id="SSF53448">
    <property type="entry name" value="Nucleotide-diphospho-sugar transferases"/>
    <property type="match status" value="1"/>
</dbReference>
<feature type="domain" description="Glycosyltransferase 2-like" evidence="1">
    <location>
        <begin position="2"/>
        <end position="59"/>
    </location>
</feature>
<evidence type="ECO:0000259" key="1">
    <source>
        <dbReference type="Pfam" id="PF00535"/>
    </source>
</evidence>
<dbReference type="EMBL" id="KF120581">
    <property type="protein sequence ID" value="AIA87855.1"/>
    <property type="molecule type" value="Genomic_DNA"/>
</dbReference>
<dbReference type="CDD" id="cd00761">
    <property type="entry name" value="Glyco_tranf_GTA_type"/>
    <property type="match status" value="1"/>
</dbReference>
<dbReference type="PANTHER" id="PTHR22916:SF3">
    <property type="entry name" value="UDP-GLCNAC:BETAGAL BETA-1,3-N-ACETYLGLUCOSAMINYLTRANSFERASE-LIKE PROTEIN 1"/>
    <property type="match status" value="1"/>
</dbReference>
<organism evidence="2">
    <name type="scientific">uncultured Methylotenera sp</name>
    <dbReference type="NCBI Taxonomy" id="429431"/>
    <lineage>
        <taxon>Bacteria</taxon>
        <taxon>Pseudomonadati</taxon>
        <taxon>Pseudomonadota</taxon>
        <taxon>Betaproteobacteria</taxon>
        <taxon>Nitrosomonadales</taxon>
        <taxon>Methylophilaceae</taxon>
        <taxon>Methylotenera</taxon>
        <taxon>environmental samples</taxon>
    </lineage>
</organism>
<dbReference type="AlphaFoldDB" id="A0A060C4B2"/>
<accession>A0A060C4B2</accession>
<name>A0A060C4B2_9PROT</name>
<evidence type="ECO:0000313" key="2">
    <source>
        <dbReference type="EMBL" id="AIA87855.1"/>
    </source>
</evidence>
<dbReference type="Pfam" id="PF00535">
    <property type="entry name" value="Glycos_transf_2"/>
    <property type="match status" value="1"/>
</dbReference>
<dbReference type="Gene3D" id="3.90.550.10">
    <property type="entry name" value="Spore Coat Polysaccharide Biosynthesis Protein SpsA, Chain A"/>
    <property type="match status" value="1"/>
</dbReference>
<dbReference type="PANTHER" id="PTHR22916">
    <property type="entry name" value="GLYCOSYLTRANSFERASE"/>
    <property type="match status" value="1"/>
</dbReference>